<dbReference type="InterPro" id="IPR052806">
    <property type="entry name" value="Fasciclin-like_AGP"/>
</dbReference>
<dbReference type="PANTHER" id="PTHR33985">
    <property type="entry name" value="OS02G0491300 PROTEIN-RELATED"/>
    <property type="match status" value="1"/>
</dbReference>
<feature type="signal peptide" evidence="1">
    <location>
        <begin position="1"/>
        <end position="20"/>
    </location>
</feature>
<comment type="caution">
    <text evidence="2">The sequence shown here is derived from an EMBL/GenBank/DDBJ whole genome shotgun (WGS) entry which is preliminary data.</text>
</comment>
<accession>A0AAW1GXQ3</accession>
<sequence>MASTIFFILSLLITITFTSTANTTAQATTAHKTAQINTIINAMITAGDFSNWAKLLSTVNISTVPLSATVFIPLSVTGNHPFPTNTNLVLLPRRLSFSQLQLFPTGARLPTIIPGATLLITNNSAVNFTINGGAKVTKPDLFQNAVVCIHGVDGFLDHHGSPPPPEAALGVSVPASRRKPPSVNVHPRPPVILSKGVTTSFWNSKVVVVVFMILHGMYIVSGDCLFV</sequence>
<evidence type="ECO:0008006" key="4">
    <source>
        <dbReference type="Google" id="ProtNLM"/>
    </source>
</evidence>
<evidence type="ECO:0000313" key="2">
    <source>
        <dbReference type="EMBL" id="KAK9669629.1"/>
    </source>
</evidence>
<keyword evidence="3" id="KW-1185">Reference proteome</keyword>
<protein>
    <recommendedName>
        <fullName evidence="4">FAS1 domain-containing protein</fullName>
    </recommendedName>
</protein>
<gene>
    <name evidence="2" type="ORF">RND81_13G145100</name>
</gene>
<feature type="chain" id="PRO_5043575927" description="FAS1 domain-containing protein" evidence="1">
    <location>
        <begin position="21"/>
        <end position="227"/>
    </location>
</feature>
<dbReference type="EMBL" id="JBDFQZ010000013">
    <property type="protein sequence ID" value="KAK9669629.1"/>
    <property type="molecule type" value="Genomic_DNA"/>
</dbReference>
<organism evidence="2 3">
    <name type="scientific">Saponaria officinalis</name>
    <name type="common">Common soapwort</name>
    <name type="synonym">Lychnis saponaria</name>
    <dbReference type="NCBI Taxonomy" id="3572"/>
    <lineage>
        <taxon>Eukaryota</taxon>
        <taxon>Viridiplantae</taxon>
        <taxon>Streptophyta</taxon>
        <taxon>Embryophyta</taxon>
        <taxon>Tracheophyta</taxon>
        <taxon>Spermatophyta</taxon>
        <taxon>Magnoliopsida</taxon>
        <taxon>eudicotyledons</taxon>
        <taxon>Gunneridae</taxon>
        <taxon>Pentapetalae</taxon>
        <taxon>Caryophyllales</taxon>
        <taxon>Caryophyllaceae</taxon>
        <taxon>Caryophylleae</taxon>
        <taxon>Saponaria</taxon>
    </lineage>
</organism>
<dbReference type="PANTHER" id="PTHR33985:SF5">
    <property type="entry name" value="FASCICLIN-LIKE ARABINOGALACTAN FAMILY PROTEIN"/>
    <property type="match status" value="1"/>
</dbReference>
<dbReference type="Proteomes" id="UP001443914">
    <property type="component" value="Unassembled WGS sequence"/>
</dbReference>
<reference evidence="2" key="1">
    <citation type="submission" date="2024-03" db="EMBL/GenBank/DDBJ databases">
        <title>WGS assembly of Saponaria officinalis var. Norfolk2.</title>
        <authorList>
            <person name="Jenkins J."/>
            <person name="Shu S."/>
            <person name="Grimwood J."/>
            <person name="Barry K."/>
            <person name="Goodstein D."/>
            <person name="Schmutz J."/>
            <person name="Leebens-Mack J."/>
            <person name="Osbourn A."/>
        </authorList>
    </citation>
    <scope>NUCLEOTIDE SEQUENCE [LARGE SCALE GENOMIC DNA]</scope>
    <source>
        <strain evidence="2">JIC</strain>
    </source>
</reference>
<keyword evidence="1" id="KW-0732">Signal</keyword>
<name>A0AAW1GXQ3_SAPOF</name>
<evidence type="ECO:0000256" key="1">
    <source>
        <dbReference type="SAM" id="SignalP"/>
    </source>
</evidence>
<proteinExistence type="predicted"/>
<dbReference type="AlphaFoldDB" id="A0AAW1GXQ3"/>
<evidence type="ECO:0000313" key="3">
    <source>
        <dbReference type="Proteomes" id="UP001443914"/>
    </source>
</evidence>